<dbReference type="HOGENOM" id="CLU_3372274_0_0_5"/>
<sequence length="34" mass="3976">MGCMFFFKVYTQTKRVFFNYNISLSINVLGYVSG</sequence>
<proteinExistence type="predicted"/>
<protein>
    <submittedName>
        <fullName evidence="1">Uncharacterized protein</fullName>
    </submittedName>
</protein>
<dbReference type="AlphaFoldDB" id="A0A067W410"/>
<comment type="caution">
    <text evidence="1">The sequence shown here is derived from an EMBL/GenBank/DDBJ whole genome shotgun (WGS) entry which is preliminary data.</text>
</comment>
<reference evidence="1 2" key="1">
    <citation type="submission" date="2012-04" db="EMBL/GenBank/DDBJ databases">
        <title>The Genome Sequence of Bartonella koehlerae C-29.</title>
        <authorList>
            <consortium name="The Broad Institute Genome Sequencing Platform"/>
            <consortium name="The Broad Institute Genome Sequencing Center for Infectious Disease"/>
            <person name="Feldgarden M."/>
            <person name="Kirby J."/>
            <person name="Kosoy M."/>
            <person name="Birtles R."/>
            <person name="Probert W.S."/>
            <person name="Chiaraviglio L."/>
            <person name="Walker B."/>
            <person name="Young S.K."/>
            <person name="Zeng Q."/>
            <person name="Gargeya S."/>
            <person name="Fitzgerald M."/>
            <person name="Haas B."/>
            <person name="Abouelleil A."/>
            <person name="Alvarado L."/>
            <person name="Arachchi H.M."/>
            <person name="Berlin A.M."/>
            <person name="Chapman S.B."/>
            <person name="Goldberg J."/>
            <person name="Griggs A."/>
            <person name="Gujja S."/>
            <person name="Hansen M."/>
            <person name="Howarth C."/>
            <person name="Imamovic A."/>
            <person name="Larimer J."/>
            <person name="McCowen C."/>
            <person name="Montmayeur A."/>
            <person name="Murphy C."/>
            <person name="Neiman D."/>
            <person name="Pearson M."/>
            <person name="Priest M."/>
            <person name="Roberts A."/>
            <person name="Saif S."/>
            <person name="Shea T."/>
            <person name="Sisk P."/>
            <person name="Sykes S."/>
            <person name="Wortman J."/>
            <person name="Nusbaum C."/>
            <person name="Birren B."/>
        </authorList>
    </citation>
    <scope>NUCLEOTIDE SEQUENCE [LARGE SCALE GENOMIC DNA]</scope>
    <source>
        <strain evidence="1 2">C-29</strain>
    </source>
</reference>
<accession>A0A067W410</accession>
<dbReference type="EMBL" id="AHPL01000010">
    <property type="protein sequence ID" value="KEC54620.1"/>
    <property type="molecule type" value="Genomic_DNA"/>
</dbReference>
<evidence type="ECO:0000313" key="1">
    <source>
        <dbReference type="EMBL" id="KEC54620.1"/>
    </source>
</evidence>
<organism evidence="1 2">
    <name type="scientific">Bartonella koehlerae C-29</name>
    <dbReference type="NCBI Taxonomy" id="1134510"/>
    <lineage>
        <taxon>Bacteria</taxon>
        <taxon>Pseudomonadati</taxon>
        <taxon>Pseudomonadota</taxon>
        <taxon>Alphaproteobacteria</taxon>
        <taxon>Hyphomicrobiales</taxon>
        <taxon>Bartonellaceae</taxon>
        <taxon>Bartonella</taxon>
    </lineage>
</organism>
<dbReference type="Proteomes" id="UP000027015">
    <property type="component" value="Unassembled WGS sequence"/>
</dbReference>
<evidence type="ECO:0000313" key="2">
    <source>
        <dbReference type="Proteomes" id="UP000027015"/>
    </source>
</evidence>
<gene>
    <name evidence="1" type="ORF">O9A_01234</name>
</gene>
<name>A0A067W410_9HYPH</name>
<keyword evidence="2" id="KW-1185">Reference proteome</keyword>
<dbReference type="STRING" id="1134510.O9A_01234"/>